<dbReference type="AlphaFoldDB" id="A0A8S0T9Y4"/>
<dbReference type="GO" id="GO:0003697">
    <property type="term" value="F:single-stranded DNA binding"/>
    <property type="evidence" value="ECO:0007669"/>
    <property type="project" value="InterPro"/>
</dbReference>
<dbReference type="InterPro" id="IPR039325">
    <property type="entry name" value="NDX"/>
</dbReference>
<evidence type="ECO:0000313" key="3">
    <source>
        <dbReference type="Proteomes" id="UP000594638"/>
    </source>
</evidence>
<dbReference type="PANTHER" id="PTHR35743">
    <property type="entry name" value="NODULIN HOMEOBOX"/>
    <property type="match status" value="1"/>
</dbReference>
<sequence length="240" mass="27250">MQALEEDMLEMSIWTKKEAQKISRASLSILDPERAMTITKNLCSLLSHAESFIPGFLKEDDDHVLLLRLLLSQIESLLAPGASEDNRINFIVLITLSSAESKFERSVSWDKKFNIGDQEVQNTGVCPSPLLTKIAPDHDNQNINLKEGILENDVSQEVSQLEVKNNGNDESIDVERKSGRSEQGKPNGGAVEIERLREGDRISKQVDQIRVPHKEDEKVDYMHSDEKQQRKRKRTVMNDK</sequence>
<comment type="caution">
    <text evidence="2">The sequence shown here is derived from an EMBL/GenBank/DDBJ whole genome shotgun (WGS) entry which is preliminary data.</text>
</comment>
<dbReference type="Proteomes" id="UP000594638">
    <property type="component" value="Unassembled WGS sequence"/>
</dbReference>
<dbReference type="EMBL" id="CACTIH010005683">
    <property type="protein sequence ID" value="CAA3000316.1"/>
    <property type="molecule type" value="Genomic_DNA"/>
</dbReference>
<dbReference type="Gramene" id="OE9A117786T1">
    <property type="protein sequence ID" value="OE9A117786C1"/>
    <property type="gene ID" value="OE9A117786"/>
</dbReference>
<protein>
    <submittedName>
        <fullName evidence="2">Uncharacterized protein</fullName>
    </submittedName>
</protein>
<evidence type="ECO:0000256" key="1">
    <source>
        <dbReference type="SAM" id="MobiDB-lite"/>
    </source>
</evidence>
<accession>A0A8S0T9Y4</accession>
<dbReference type="OrthoDB" id="2020792at2759"/>
<feature type="compositionally biased region" description="Basic and acidic residues" evidence="1">
    <location>
        <begin position="210"/>
        <end position="228"/>
    </location>
</feature>
<evidence type="ECO:0000313" key="2">
    <source>
        <dbReference type="EMBL" id="CAA3000316.1"/>
    </source>
</evidence>
<dbReference type="GO" id="GO:0009908">
    <property type="term" value="P:flower development"/>
    <property type="evidence" value="ECO:0007669"/>
    <property type="project" value="InterPro"/>
</dbReference>
<keyword evidence="3" id="KW-1185">Reference proteome</keyword>
<reference evidence="2 3" key="1">
    <citation type="submission" date="2019-12" db="EMBL/GenBank/DDBJ databases">
        <authorList>
            <person name="Alioto T."/>
            <person name="Alioto T."/>
            <person name="Gomez Garrido J."/>
        </authorList>
    </citation>
    <scope>NUCLEOTIDE SEQUENCE [LARGE SCALE GENOMIC DNA]</scope>
</reference>
<feature type="region of interest" description="Disordered" evidence="1">
    <location>
        <begin position="164"/>
        <end position="240"/>
    </location>
</feature>
<gene>
    <name evidence="2" type="ORF">OLEA9_A117786</name>
</gene>
<feature type="compositionally biased region" description="Basic and acidic residues" evidence="1">
    <location>
        <begin position="173"/>
        <end position="183"/>
    </location>
</feature>
<organism evidence="2 3">
    <name type="scientific">Olea europaea subsp. europaea</name>
    <dbReference type="NCBI Taxonomy" id="158383"/>
    <lineage>
        <taxon>Eukaryota</taxon>
        <taxon>Viridiplantae</taxon>
        <taxon>Streptophyta</taxon>
        <taxon>Embryophyta</taxon>
        <taxon>Tracheophyta</taxon>
        <taxon>Spermatophyta</taxon>
        <taxon>Magnoliopsida</taxon>
        <taxon>eudicotyledons</taxon>
        <taxon>Gunneridae</taxon>
        <taxon>Pentapetalae</taxon>
        <taxon>asterids</taxon>
        <taxon>lamiids</taxon>
        <taxon>Lamiales</taxon>
        <taxon>Oleaceae</taxon>
        <taxon>Oleeae</taxon>
        <taxon>Olea</taxon>
    </lineage>
</organism>
<feature type="compositionally biased region" description="Basic and acidic residues" evidence="1">
    <location>
        <begin position="192"/>
        <end position="204"/>
    </location>
</feature>
<name>A0A8S0T9Y4_OLEEU</name>
<feature type="compositionally biased region" description="Basic residues" evidence="1">
    <location>
        <begin position="229"/>
        <end position="240"/>
    </location>
</feature>
<dbReference type="PANTHER" id="PTHR35743:SF1">
    <property type="entry name" value="NODULIN HOMEOBOX"/>
    <property type="match status" value="1"/>
</dbReference>
<proteinExistence type="predicted"/>